<reference evidence="7" key="1">
    <citation type="submission" date="2022-03" db="EMBL/GenBank/DDBJ databases">
        <authorList>
            <person name="Martin C."/>
        </authorList>
    </citation>
    <scope>NUCLEOTIDE SEQUENCE</scope>
</reference>
<evidence type="ECO:0000256" key="3">
    <source>
        <dbReference type="ARBA" id="ARBA00023125"/>
    </source>
</evidence>
<dbReference type="PANTHER" id="PTHR46721:SF3">
    <property type="entry name" value="FORKHEAD BOX N1"/>
    <property type="match status" value="1"/>
</dbReference>
<dbReference type="InterPro" id="IPR036390">
    <property type="entry name" value="WH_DNA-bd_sf"/>
</dbReference>
<keyword evidence="2" id="KW-0805">Transcription regulation</keyword>
<keyword evidence="1" id="KW-0217">Developmental protein</keyword>
<dbReference type="PROSITE" id="PS50039">
    <property type="entry name" value="FORK_HEAD_3"/>
    <property type="match status" value="1"/>
</dbReference>
<evidence type="ECO:0000256" key="5">
    <source>
        <dbReference type="ARBA" id="ARBA00023242"/>
    </source>
</evidence>
<dbReference type="EMBL" id="CAIIXF020000006">
    <property type="protein sequence ID" value="CAH1785501.1"/>
    <property type="molecule type" value="Genomic_DNA"/>
</dbReference>
<dbReference type="Pfam" id="PF00250">
    <property type="entry name" value="Forkhead"/>
    <property type="match status" value="1"/>
</dbReference>
<feature type="non-terminal residue" evidence="7">
    <location>
        <position position="1"/>
    </location>
</feature>
<evidence type="ECO:0000256" key="1">
    <source>
        <dbReference type="ARBA" id="ARBA00022473"/>
    </source>
</evidence>
<dbReference type="GO" id="GO:0000976">
    <property type="term" value="F:transcription cis-regulatory region binding"/>
    <property type="evidence" value="ECO:0007669"/>
    <property type="project" value="TreeGrafter"/>
</dbReference>
<evidence type="ECO:0000313" key="8">
    <source>
        <dbReference type="Proteomes" id="UP000749559"/>
    </source>
</evidence>
<dbReference type="InterPro" id="IPR001766">
    <property type="entry name" value="Fork_head_dom"/>
</dbReference>
<comment type="subcellular location">
    <subcellularLocation>
        <location evidence="6">Nucleus</location>
    </subcellularLocation>
</comment>
<keyword evidence="3 6" id="KW-0238">DNA-binding</keyword>
<comment type="caution">
    <text evidence="7">The sequence shown here is derived from an EMBL/GenBank/DDBJ whole genome shotgun (WGS) entry which is preliminary data.</text>
</comment>
<gene>
    <name evidence="7" type="ORF">OFUS_LOCUS11548</name>
</gene>
<accession>A0A8J1UCL8</accession>
<dbReference type="PANTHER" id="PTHR46721">
    <property type="entry name" value="FORKHEAD BOX PROTEIN N1"/>
    <property type="match status" value="1"/>
</dbReference>
<dbReference type="OrthoDB" id="10070006at2759"/>
<dbReference type="SUPFAM" id="SSF46785">
    <property type="entry name" value="Winged helix' DNA-binding domain"/>
    <property type="match status" value="1"/>
</dbReference>
<keyword evidence="5 6" id="KW-0539">Nucleus</keyword>
<proteinExistence type="predicted"/>
<dbReference type="GO" id="GO:0000981">
    <property type="term" value="F:DNA-binding transcription factor activity, RNA polymerase II-specific"/>
    <property type="evidence" value="ECO:0007669"/>
    <property type="project" value="TreeGrafter"/>
</dbReference>
<dbReference type="InterPro" id="IPR036388">
    <property type="entry name" value="WH-like_DNA-bd_sf"/>
</dbReference>
<protein>
    <submittedName>
        <fullName evidence="7">Uncharacterized protein</fullName>
    </submittedName>
</protein>
<keyword evidence="4" id="KW-0804">Transcription</keyword>
<evidence type="ECO:0000256" key="4">
    <source>
        <dbReference type="ARBA" id="ARBA00023163"/>
    </source>
</evidence>
<feature type="DNA-binding region" description="Fork-head" evidence="6">
    <location>
        <begin position="1"/>
        <end position="52"/>
    </location>
</feature>
<dbReference type="AlphaFoldDB" id="A0A8J1UCL8"/>
<dbReference type="InterPro" id="IPR049624">
    <property type="entry name" value="FOXN1_4"/>
</dbReference>
<keyword evidence="8" id="KW-1185">Reference proteome</keyword>
<organism evidence="7 8">
    <name type="scientific">Owenia fusiformis</name>
    <name type="common">Polychaete worm</name>
    <dbReference type="NCBI Taxonomy" id="6347"/>
    <lineage>
        <taxon>Eukaryota</taxon>
        <taxon>Metazoa</taxon>
        <taxon>Spiralia</taxon>
        <taxon>Lophotrochozoa</taxon>
        <taxon>Annelida</taxon>
        <taxon>Polychaeta</taxon>
        <taxon>Sedentaria</taxon>
        <taxon>Canalipalpata</taxon>
        <taxon>Sabellida</taxon>
        <taxon>Oweniida</taxon>
        <taxon>Oweniidae</taxon>
        <taxon>Owenia</taxon>
    </lineage>
</organism>
<evidence type="ECO:0000256" key="2">
    <source>
        <dbReference type="ARBA" id="ARBA00023015"/>
    </source>
</evidence>
<evidence type="ECO:0000256" key="6">
    <source>
        <dbReference type="PROSITE-ProRule" id="PRU00089"/>
    </source>
</evidence>
<dbReference type="GO" id="GO:0005634">
    <property type="term" value="C:nucleus"/>
    <property type="evidence" value="ECO:0007669"/>
    <property type="project" value="UniProtKB-SubCell"/>
</dbReference>
<evidence type="ECO:0000313" key="7">
    <source>
        <dbReference type="EMBL" id="CAH1785501.1"/>
    </source>
</evidence>
<dbReference type="Proteomes" id="UP000749559">
    <property type="component" value="Unassembled WGS sequence"/>
</dbReference>
<sequence length="112" mass="12495">NSVRHNLSLNKSFAKIENPKNNGNTKKGCLWGLNPVKIDRMDEEIAKWNKKEPLAIKRSMSKPGKGPLIKEGALIAKTTDKLGKDIIIRHYLPGTGHFALVLLVFTIIPKII</sequence>
<name>A0A8J1UCL8_OWEFU</name>
<dbReference type="Gene3D" id="1.10.10.10">
    <property type="entry name" value="Winged helix-like DNA-binding domain superfamily/Winged helix DNA-binding domain"/>
    <property type="match status" value="1"/>
</dbReference>